<dbReference type="EMBL" id="ML977044">
    <property type="protein sequence ID" value="KAF1948979.1"/>
    <property type="molecule type" value="Genomic_DNA"/>
</dbReference>
<protein>
    <submittedName>
        <fullName evidence="2">Uncharacterized protein</fullName>
    </submittedName>
</protein>
<feature type="region of interest" description="Disordered" evidence="1">
    <location>
        <begin position="93"/>
        <end position="134"/>
    </location>
</feature>
<keyword evidence="3" id="KW-1185">Reference proteome</keyword>
<name>A0A6A5TB74_9PLEO</name>
<dbReference type="AlphaFoldDB" id="A0A6A5TB74"/>
<feature type="region of interest" description="Disordered" evidence="1">
    <location>
        <begin position="1"/>
        <end position="40"/>
    </location>
</feature>
<sequence length="134" mass="14746">MTRWTYSPSPPLPSTTTTRLHSTAAHAPGTQHPTPGTQPHLISSNLILIVTFFNISIYPDANDNDNDNDNDSKSYTVSPTYLYTFSHPSTSTNIAISASTHPTTPSPQNPNPPPAQQKNEKTRFPSVHSQSRYQ</sequence>
<accession>A0A6A5TB74</accession>
<feature type="compositionally biased region" description="Low complexity" evidence="1">
    <location>
        <begin position="93"/>
        <end position="103"/>
    </location>
</feature>
<proteinExistence type="predicted"/>
<reference evidence="2" key="1">
    <citation type="journal article" date="2020" name="Stud. Mycol.">
        <title>101 Dothideomycetes genomes: a test case for predicting lifestyles and emergence of pathogens.</title>
        <authorList>
            <person name="Haridas S."/>
            <person name="Albert R."/>
            <person name="Binder M."/>
            <person name="Bloem J."/>
            <person name="Labutti K."/>
            <person name="Salamov A."/>
            <person name="Andreopoulos B."/>
            <person name="Baker S."/>
            <person name="Barry K."/>
            <person name="Bills G."/>
            <person name="Bluhm B."/>
            <person name="Cannon C."/>
            <person name="Castanera R."/>
            <person name="Culley D."/>
            <person name="Daum C."/>
            <person name="Ezra D."/>
            <person name="Gonzalez J."/>
            <person name="Henrissat B."/>
            <person name="Kuo A."/>
            <person name="Liang C."/>
            <person name="Lipzen A."/>
            <person name="Lutzoni F."/>
            <person name="Magnuson J."/>
            <person name="Mondo S."/>
            <person name="Nolan M."/>
            <person name="Ohm R."/>
            <person name="Pangilinan J."/>
            <person name="Park H.-J."/>
            <person name="Ramirez L."/>
            <person name="Alfaro M."/>
            <person name="Sun H."/>
            <person name="Tritt A."/>
            <person name="Yoshinaga Y."/>
            <person name="Zwiers L.-H."/>
            <person name="Turgeon B."/>
            <person name="Goodwin S."/>
            <person name="Spatafora J."/>
            <person name="Crous P."/>
            <person name="Grigoriev I."/>
        </authorList>
    </citation>
    <scope>NUCLEOTIDE SEQUENCE</scope>
    <source>
        <strain evidence="2">CBS 675.92</strain>
    </source>
</reference>
<evidence type="ECO:0000256" key="1">
    <source>
        <dbReference type="SAM" id="MobiDB-lite"/>
    </source>
</evidence>
<feature type="compositionally biased region" description="Pro residues" evidence="1">
    <location>
        <begin position="104"/>
        <end position="115"/>
    </location>
</feature>
<feature type="compositionally biased region" description="Low complexity" evidence="1">
    <location>
        <begin position="14"/>
        <end position="40"/>
    </location>
</feature>
<organism evidence="2 3">
    <name type="scientific">Byssothecium circinans</name>
    <dbReference type="NCBI Taxonomy" id="147558"/>
    <lineage>
        <taxon>Eukaryota</taxon>
        <taxon>Fungi</taxon>
        <taxon>Dikarya</taxon>
        <taxon>Ascomycota</taxon>
        <taxon>Pezizomycotina</taxon>
        <taxon>Dothideomycetes</taxon>
        <taxon>Pleosporomycetidae</taxon>
        <taxon>Pleosporales</taxon>
        <taxon>Massarineae</taxon>
        <taxon>Massarinaceae</taxon>
        <taxon>Byssothecium</taxon>
    </lineage>
</organism>
<dbReference type="Proteomes" id="UP000800035">
    <property type="component" value="Unassembled WGS sequence"/>
</dbReference>
<evidence type="ECO:0000313" key="2">
    <source>
        <dbReference type="EMBL" id="KAF1948979.1"/>
    </source>
</evidence>
<evidence type="ECO:0000313" key="3">
    <source>
        <dbReference type="Proteomes" id="UP000800035"/>
    </source>
</evidence>
<gene>
    <name evidence="2" type="ORF">CC80DRAFT_282661</name>
</gene>